<feature type="region of interest" description="Disordered" evidence="1">
    <location>
        <begin position="51"/>
        <end position="71"/>
    </location>
</feature>
<protein>
    <submittedName>
        <fullName evidence="3">Uncharacterized protein</fullName>
    </submittedName>
</protein>
<name>A0A0N4Z6T9_PARTI</name>
<evidence type="ECO:0000313" key="3">
    <source>
        <dbReference type="WBParaSite" id="PTRK_0000289500.1"/>
    </source>
</evidence>
<feature type="compositionally biased region" description="Polar residues" evidence="1">
    <location>
        <begin position="55"/>
        <end position="71"/>
    </location>
</feature>
<reference evidence="3" key="1">
    <citation type="submission" date="2017-02" db="UniProtKB">
        <authorList>
            <consortium name="WormBaseParasite"/>
        </authorList>
    </citation>
    <scope>IDENTIFICATION</scope>
</reference>
<dbReference type="WBParaSite" id="PTRK_0000289500.1">
    <property type="protein sequence ID" value="PTRK_0000289500.1"/>
    <property type="gene ID" value="PTRK_0000289500"/>
</dbReference>
<keyword evidence="2" id="KW-1185">Reference proteome</keyword>
<organism evidence="2 3">
    <name type="scientific">Parastrongyloides trichosuri</name>
    <name type="common">Possum-specific nematode worm</name>
    <dbReference type="NCBI Taxonomy" id="131310"/>
    <lineage>
        <taxon>Eukaryota</taxon>
        <taxon>Metazoa</taxon>
        <taxon>Ecdysozoa</taxon>
        <taxon>Nematoda</taxon>
        <taxon>Chromadorea</taxon>
        <taxon>Rhabditida</taxon>
        <taxon>Tylenchina</taxon>
        <taxon>Panagrolaimomorpha</taxon>
        <taxon>Strongyloidoidea</taxon>
        <taxon>Strongyloididae</taxon>
        <taxon>Parastrongyloides</taxon>
    </lineage>
</organism>
<feature type="region of interest" description="Disordered" evidence="1">
    <location>
        <begin position="13"/>
        <end position="34"/>
    </location>
</feature>
<accession>A0A0N4Z6T9</accession>
<dbReference type="Proteomes" id="UP000038045">
    <property type="component" value="Unplaced"/>
</dbReference>
<dbReference type="AlphaFoldDB" id="A0A0N4Z6T9"/>
<proteinExistence type="predicted"/>
<evidence type="ECO:0000313" key="2">
    <source>
        <dbReference type="Proteomes" id="UP000038045"/>
    </source>
</evidence>
<sequence>MNKKSIFEQLKASANGSSIDKRKKLPKVDNDSKKKDEDITYKFAGYVLSDPVSGYSISTDNTGLRSPNTSK</sequence>
<evidence type="ECO:0000256" key="1">
    <source>
        <dbReference type="SAM" id="MobiDB-lite"/>
    </source>
</evidence>